<name>A0A085YYT8_9FLAO</name>
<dbReference type="PROSITE" id="PS50104">
    <property type="entry name" value="TIR"/>
    <property type="match status" value="1"/>
</dbReference>
<keyword evidence="1" id="KW-1133">Transmembrane helix</keyword>
<comment type="caution">
    <text evidence="3">The sequence shown here is derived from an EMBL/GenBank/DDBJ whole genome shotgun (WGS) entry which is preliminary data.</text>
</comment>
<feature type="transmembrane region" description="Helical" evidence="1">
    <location>
        <begin position="191"/>
        <end position="212"/>
    </location>
</feature>
<dbReference type="EMBL" id="JPRP01000006">
    <property type="protein sequence ID" value="KFE97351.1"/>
    <property type="molecule type" value="Genomic_DNA"/>
</dbReference>
<gene>
    <name evidence="3" type="ORF">IX39_20365</name>
</gene>
<sequence length="519" mass="59854">MKYDAFISYSHSDCGTIAPAIQKAIENIGKPWYKLSRNLNVFRDETNLGANPHLWENIEKALENSENFILLASPKASESKWIIDEIEKWAEKDSQFHKFNIVITSGEIHWNNIKNDFDWEKTNCLPKSLKGKFSSEPLYIDLTDYVNKKNRPIDNKSSGFTYKIVKIISAITGIEPREIESDEKKRKTTTIFALTLGIISLVSISLLGYMFYRQKETNEQNAIANNLIAEGNKHRESDINKTLLFYAKAYETNKDSATFSLLNDFYKKTVVHDLCTVDSIGRSLFFSKISLKQKLRFSIVEDQIDFGKILVDEGLLLENKENIYKYSKYQYSADSLSQINFTNECSNYPISFFTTSSMFNFVTTDNKLLIFANCYDGDSAGEHTDAFERHPLEEVTLFYETDTSVKDFYSIMYGDNYIQMVKGLFWSEPTNQLFVLVCGKNEEGCFIQKFDFKPPKLLDEDPNSIVKNILNLGINDFSKAEKDSLKITKKDNPFFNKIQKLLTKKTNHHATLLRHHGLR</sequence>
<dbReference type="STRING" id="236814.IX39_20365"/>
<keyword evidence="4" id="KW-1185">Reference proteome</keyword>
<dbReference type="Pfam" id="PF13676">
    <property type="entry name" value="TIR_2"/>
    <property type="match status" value="1"/>
</dbReference>
<dbReference type="Proteomes" id="UP000028713">
    <property type="component" value="Unassembled WGS sequence"/>
</dbReference>
<keyword evidence="1" id="KW-0812">Transmembrane</keyword>
<dbReference type="SMART" id="SM00255">
    <property type="entry name" value="TIR"/>
    <property type="match status" value="1"/>
</dbReference>
<dbReference type="AlphaFoldDB" id="A0A085YYT8"/>
<evidence type="ECO:0000313" key="4">
    <source>
        <dbReference type="Proteomes" id="UP000028713"/>
    </source>
</evidence>
<evidence type="ECO:0000256" key="1">
    <source>
        <dbReference type="SAM" id="Phobius"/>
    </source>
</evidence>
<proteinExistence type="predicted"/>
<evidence type="ECO:0000259" key="2">
    <source>
        <dbReference type="PROSITE" id="PS50104"/>
    </source>
</evidence>
<organism evidence="3 4">
    <name type="scientific">Chryseobacterium formosense</name>
    <dbReference type="NCBI Taxonomy" id="236814"/>
    <lineage>
        <taxon>Bacteria</taxon>
        <taxon>Pseudomonadati</taxon>
        <taxon>Bacteroidota</taxon>
        <taxon>Flavobacteriia</taxon>
        <taxon>Flavobacteriales</taxon>
        <taxon>Weeksellaceae</taxon>
        <taxon>Chryseobacterium group</taxon>
        <taxon>Chryseobacterium</taxon>
    </lineage>
</organism>
<dbReference type="SUPFAM" id="SSF52200">
    <property type="entry name" value="Toll/Interleukin receptor TIR domain"/>
    <property type="match status" value="1"/>
</dbReference>
<dbReference type="OrthoDB" id="1454815at2"/>
<dbReference type="Gene3D" id="3.40.50.10140">
    <property type="entry name" value="Toll/interleukin-1 receptor homology (TIR) domain"/>
    <property type="match status" value="1"/>
</dbReference>
<dbReference type="InterPro" id="IPR000157">
    <property type="entry name" value="TIR_dom"/>
</dbReference>
<accession>A0A085YYT8</accession>
<dbReference type="GO" id="GO:0007165">
    <property type="term" value="P:signal transduction"/>
    <property type="evidence" value="ECO:0007669"/>
    <property type="project" value="InterPro"/>
</dbReference>
<dbReference type="eggNOG" id="COG2319">
    <property type="taxonomic scope" value="Bacteria"/>
</dbReference>
<evidence type="ECO:0000313" key="3">
    <source>
        <dbReference type="EMBL" id="KFE97351.1"/>
    </source>
</evidence>
<dbReference type="RefSeq" id="WP_034679760.1">
    <property type="nucleotide sequence ID" value="NZ_FPAP01000008.1"/>
</dbReference>
<reference evidence="3 4" key="1">
    <citation type="submission" date="2014-07" db="EMBL/GenBank/DDBJ databases">
        <title>Genome of Chryseobacterium formosense LMG 24722.</title>
        <authorList>
            <person name="Pipes S.E."/>
            <person name="Stropko S.J."/>
            <person name="Newman J.D."/>
        </authorList>
    </citation>
    <scope>NUCLEOTIDE SEQUENCE [LARGE SCALE GENOMIC DNA]</scope>
    <source>
        <strain evidence="3 4">LMG 24722</strain>
    </source>
</reference>
<protein>
    <recommendedName>
        <fullName evidence="2">TIR domain-containing protein</fullName>
    </recommendedName>
</protein>
<feature type="domain" description="TIR" evidence="2">
    <location>
        <begin position="1"/>
        <end position="141"/>
    </location>
</feature>
<keyword evidence="1" id="KW-0472">Membrane</keyword>
<dbReference type="InterPro" id="IPR035897">
    <property type="entry name" value="Toll_tir_struct_dom_sf"/>
</dbReference>